<accession>A0A6P5H677</accession>
<keyword evidence="1" id="KW-1185">Reference proteome</keyword>
<dbReference type="GeneID" id="109728790"/>
<dbReference type="Proteomes" id="UP000515123">
    <property type="component" value="Linkage group 24"/>
</dbReference>
<organism evidence="1 2">
    <name type="scientific">Ananas comosus</name>
    <name type="common">Pineapple</name>
    <name type="synonym">Ananas ananas</name>
    <dbReference type="NCBI Taxonomy" id="4615"/>
    <lineage>
        <taxon>Eukaryota</taxon>
        <taxon>Viridiplantae</taxon>
        <taxon>Streptophyta</taxon>
        <taxon>Embryophyta</taxon>
        <taxon>Tracheophyta</taxon>
        <taxon>Spermatophyta</taxon>
        <taxon>Magnoliopsida</taxon>
        <taxon>Liliopsida</taxon>
        <taxon>Poales</taxon>
        <taxon>Bromeliaceae</taxon>
        <taxon>Bromelioideae</taxon>
        <taxon>Ananas</taxon>
    </lineage>
</organism>
<protein>
    <submittedName>
        <fullName evidence="2">Uncharacterized protein LOC109728790</fullName>
    </submittedName>
</protein>
<sequence>MVLNPPPPTMTFAKLLSRPSRGFVSGLGVASLCEKGRRVAREERAMSAAAAAAAGAGGRWEGVDEKVARVVAEANLDHAPDRRRVREAFKEAQLGIDHCLFKVFRGFVPLVRSFLDLRHSWVCPIRFCC</sequence>
<dbReference type="OrthoDB" id="695727at2759"/>
<reference evidence="2" key="2">
    <citation type="submission" date="2025-08" db="UniProtKB">
        <authorList>
            <consortium name="RefSeq"/>
        </authorList>
    </citation>
    <scope>IDENTIFICATION</scope>
    <source>
        <tissue evidence="2">Leaf</tissue>
    </source>
</reference>
<gene>
    <name evidence="2" type="primary">LOC109728790</name>
</gene>
<reference evidence="1" key="1">
    <citation type="journal article" date="2015" name="Nat. Genet.">
        <title>The pineapple genome and the evolution of CAM photosynthesis.</title>
        <authorList>
            <person name="Ming R."/>
            <person name="VanBuren R."/>
            <person name="Wai C.M."/>
            <person name="Tang H."/>
            <person name="Schatz M.C."/>
            <person name="Bowers J.E."/>
            <person name="Lyons E."/>
            <person name="Wang M.L."/>
            <person name="Chen J."/>
            <person name="Biggers E."/>
            <person name="Zhang J."/>
            <person name="Huang L."/>
            <person name="Zhang L."/>
            <person name="Miao W."/>
            <person name="Zhang J."/>
            <person name="Ye Z."/>
            <person name="Miao C."/>
            <person name="Lin Z."/>
            <person name="Wang H."/>
            <person name="Zhou H."/>
            <person name="Yim W.C."/>
            <person name="Priest H.D."/>
            <person name="Zheng C."/>
            <person name="Woodhouse M."/>
            <person name="Edger P.P."/>
            <person name="Guyot R."/>
            <person name="Guo H.B."/>
            <person name="Guo H."/>
            <person name="Zheng G."/>
            <person name="Singh R."/>
            <person name="Sharma A."/>
            <person name="Min X."/>
            <person name="Zheng Y."/>
            <person name="Lee H."/>
            <person name="Gurtowski J."/>
            <person name="Sedlazeck F.J."/>
            <person name="Harkess A."/>
            <person name="McKain M.R."/>
            <person name="Liao Z."/>
            <person name="Fang J."/>
            <person name="Liu J."/>
            <person name="Zhang X."/>
            <person name="Zhang Q."/>
            <person name="Hu W."/>
            <person name="Qin Y."/>
            <person name="Wang K."/>
            <person name="Chen L.Y."/>
            <person name="Shirley N."/>
            <person name="Lin Y.R."/>
            <person name="Liu L.Y."/>
            <person name="Hernandez A.G."/>
            <person name="Wright C.L."/>
            <person name="Bulone V."/>
            <person name="Tuskan G.A."/>
            <person name="Heath K."/>
            <person name="Zee F."/>
            <person name="Moore P.H."/>
            <person name="Sunkar R."/>
            <person name="Leebens-Mack J.H."/>
            <person name="Mockler T."/>
            <person name="Bennetzen J.L."/>
            <person name="Freeling M."/>
            <person name="Sankoff D."/>
            <person name="Paterson A.H."/>
            <person name="Zhu X."/>
            <person name="Yang X."/>
            <person name="Smith J.A."/>
            <person name="Cushman J.C."/>
            <person name="Paull R.E."/>
            <person name="Yu Q."/>
        </authorList>
    </citation>
    <scope>NUCLEOTIDE SEQUENCE [LARGE SCALE GENOMIC DNA]</scope>
    <source>
        <strain evidence="1">cv. F153</strain>
    </source>
</reference>
<evidence type="ECO:0000313" key="1">
    <source>
        <dbReference type="Proteomes" id="UP000515123"/>
    </source>
</evidence>
<evidence type="ECO:0000313" key="2">
    <source>
        <dbReference type="RefSeq" id="XP_020114909.1"/>
    </source>
</evidence>
<proteinExistence type="predicted"/>
<dbReference type="RefSeq" id="XP_020114909.1">
    <property type="nucleotide sequence ID" value="XM_020259320.1"/>
</dbReference>
<name>A0A6P5H677_ANACO</name>
<dbReference type="AlphaFoldDB" id="A0A6P5H677"/>